<dbReference type="Proteomes" id="UP000235861">
    <property type="component" value="Unassembled WGS sequence"/>
</dbReference>
<dbReference type="Gene3D" id="3.40.350.10">
    <property type="entry name" value="Creatinase/prolidase N-terminal domain"/>
    <property type="match status" value="2"/>
</dbReference>
<dbReference type="GO" id="GO:0046872">
    <property type="term" value="F:metal ion binding"/>
    <property type="evidence" value="ECO:0007669"/>
    <property type="project" value="UniProtKB-KW"/>
</dbReference>
<keyword evidence="7" id="KW-0645">Protease</keyword>
<dbReference type="InterPro" id="IPR033740">
    <property type="entry name" value="Pept_M24B"/>
</dbReference>
<dbReference type="OrthoDB" id="9806388at2"/>
<dbReference type="InterPro" id="IPR036005">
    <property type="entry name" value="Creatinase/aminopeptidase-like"/>
</dbReference>
<dbReference type="Pfam" id="PF01321">
    <property type="entry name" value="Creatinase_N"/>
    <property type="match status" value="1"/>
</dbReference>
<keyword evidence="3" id="KW-0378">Hydrolase</keyword>
<evidence type="ECO:0000256" key="2">
    <source>
        <dbReference type="ARBA" id="ARBA00022723"/>
    </source>
</evidence>
<protein>
    <submittedName>
        <fullName evidence="7">X-Pro aminopeptidase</fullName>
    </submittedName>
</protein>
<comment type="similarity">
    <text evidence="1">Belongs to the peptidase M24B family.</text>
</comment>
<dbReference type="InterPro" id="IPR000994">
    <property type="entry name" value="Pept_M24"/>
</dbReference>
<evidence type="ECO:0000256" key="1">
    <source>
        <dbReference type="ARBA" id="ARBA00008766"/>
    </source>
</evidence>
<accession>A0A2H9U8P9</accession>
<evidence type="ECO:0000259" key="4">
    <source>
        <dbReference type="Pfam" id="PF00557"/>
    </source>
</evidence>
<gene>
    <name evidence="7" type="ORF">CUC53_02175</name>
</gene>
<evidence type="ECO:0000259" key="6">
    <source>
        <dbReference type="Pfam" id="PF16188"/>
    </source>
</evidence>
<dbReference type="PANTHER" id="PTHR43763">
    <property type="entry name" value="XAA-PRO AMINOPEPTIDASE 1"/>
    <property type="match status" value="1"/>
</dbReference>
<keyword evidence="8" id="KW-1185">Reference proteome</keyword>
<dbReference type="SUPFAM" id="SSF53092">
    <property type="entry name" value="Creatinase/prolidase N-terminal domain"/>
    <property type="match status" value="1"/>
</dbReference>
<feature type="domain" description="Creatinase N-terminal" evidence="5">
    <location>
        <begin position="10"/>
        <end position="142"/>
    </location>
</feature>
<dbReference type="SUPFAM" id="SSF55920">
    <property type="entry name" value="Creatinase/aminopeptidase"/>
    <property type="match status" value="1"/>
</dbReference>
<feature type="domain" description="Peptidase M24 C-terminal" evidence="6">
    <location>
        <begin position="540"/>
        <end position="598"/>
    </location>
</feature>
<evidence type="ECO:0000313" key="7">
    <source>
        <dbReference type="EMBL" id="PJG60395.1"/>
    </source>
</evidence>
<dbReference type="CDD" id="cd01085">
    <property type="entry name" value="APP"/>
    <property type="match status" value="1"/>
</dbReference>
<dbReference type="Pfam" id="PF16189">
    <property type="entry name" value="Creatinase_N_2"/>
    <property type="match status" value="1"/>
</dbReference>
<dbReference type="FunFam" id="3.90.230.10:FF:000009">
    <property type="entry name" value="xaa-Pro aminopeptidase 2"/>
    <property type="match status" value="1"/>
</dbReference>
<keyword evidence="2" id="KW-0479">Metal-binding</keyword>
<reference evidence="7 8" key="1">
    <citation type="submission" date="2017-11" db="EMBL/GenBank/DDBJ databases">
        <title>Draft genome sequence of environmental isolate Aeromonas cavernicola sp. nov. MDC 2508.</title>
        <authorList>
            <person name="Colston S.M."/>
            <person name="Navarro A."/>
            <person name="Martinez-Murcia A.J."/>
            <person name="Graf J."/>
        </authorList>
    </citation>
    <scope>NUCLEOTIDE SEQUENCE [LARGE SCALE GENOMIC DNA]</scope>
    <source>
        <strain evidence="7 8">MDC 2508</strain>
    </source>
</reference>
<dbReference type="EMBL" id="PGGC01000014">
    <property type="protein sequence ID" value="PJG60395.1"/>
    <property type="molecule type" value="Genomic_DNA"/>
</dbReference>
<comment type="caution">
    <text evidence="7">The sequence shown here is derived from an EMBL/GenBank/DDBJ whole genome shotgun (WGS) entry which is preliminary data.</text>
</comment>
<evidence type="ECO:0000259" key="5">
    <source>
        <dbReference type="Pfam" id="PF01321"/>
    </source>
</evidence>
<name>A0A2H9U8P9_9GAMM</name>
<dbReference type="PANTHER" id="PTHR43763:SF6">
    <property type="entry name" value="XAA-PRO AMINOPEPTIDASE 1"/>
    <property type="match status" value="1"/>
</dbReference>
<dbReference type="InterPro" id="IPR029149">
    <property type="entry name" value="Creatin/AminoP/Spt16_N"/>
</dbReference>
<organism evidence="7 8">
    <name type="scientific">Aeromonas cavernicola</name>
    <dbReference type="NCBI Taxonomy" id="1006623"/>
    <lineage>
        <taxon>Bacteria</taxon>
        <taxon>Pseudomonadati</taxon>
        <taxon>Pseudomonadota</taxon>
        <taxon>Gammaproteobacteria</taxon>
        <taxon>Aeromonadales</taxon>
        <taxon>Aeromonadaceae</taxon>
        <taxon>Aeromonas</taxon>
    </lineage>
</organism>
<keyword evidence="7" id="KW-0031">Aminopeptidase</keyword>
<dbReference type="InterPro" id="IPR032416">
    <property type="entry name" value="Peptidase_M24_C"/>
</dbReference>
<feature type="domain" description="Peptidase M24" evidence="4">
    <location>
        <begin position="315"/>
        <end position="532"/>
    </location>
</feature>
<dbReference type="GO" id="GO:0005737">
    <property type="term" value="C:cytoplasm"/>
    <property type="evidence" value="ECO:0007669"/>
    <property type="project" value="UniProtKB-ARBA"/>
</dbReference>
<dbReference type="Pfam" id="PF00557">
    <property type="entry name" value="Peptidase_M24"/>
    <property type="match status" value="1"/>
</dbReference>
<dbReference type="AlphaFoldDB" id="A0A2H9U8P9"/>
<dbReference type="Gene3D" id="3.90.230.10">
    <property type="entry name" value="Creatinase/methionine aminopeptidase superfamily"/>
    <property type="match status" value="1"/>
</dbReference>
<dbReference type="Pfam" id="PF16188">
    <property type="entry name" value="Peptidase_M24_C"/>
    <property type="match status" value="1"/>
</dbReference>
<dbReference type="InterPro" id="IPR000587">
    <property type="entry name" value="Creatinase_N"/>
</dbReference>
<dbReference type="RefSeq" id="WP_100292646.1">
    <property type="nucleotide sequence ID" value="NZ_PGGC01000014.1"/>
</dbReference>
<sequence length="600" mass="66923">MNNFETIETRVAQVRAELAMQELDAFIIPHDDEHLGEYIPAYAERLDWVTGFNGSAGLAILLADRAALFVDGRYTVQARMQAPASLFEFLHLIEQPHVQWLAEQLPAGARVGFDPRLHSLTWYRTAQAVLADHGIELVRVTENPIDLHWHDRPAAGKAPVILYSEALAGQSSEAKRELLASDLRKRGLDAVLLTQAEPINWLLNVRGRDIERLPVVLGFAVLYANSTMDFFVDTDKLDCFAFNQHVGQDVSVYPIDKLGDVLQRIGEDQQKVLADPNTANAWTQLIMEDAGAMLVAGLDPTMLPKACKNDIELSGIRAAHLRDGVAMTRFLAWLDRLIASGEFEGVDEGTLAEQVEAFRREQAHYVEPSFDTISALGPNAAMCHYRHTNGTPRLFGQDSLYLVDSGGQYLDGTTDITRTVKVGDVRDEHKAMFTRVLQGHIALDQVRFPHGTAGIQLDVLARLPLWQAGYNYDHGTGHGVGHFLSVHEGPQRIAPKGSMVALQPGMVLSNEPGYYREDGFGIRCENLVVVTELEPVGELPMLGFERLTYVPFDTRLIDRSLLSPAEFRWINEYHAEVYRRLSPLLEGEDLSWLEQATSLI</sequence>
<evidence type="ECO:0000313" key="8">
    <source>
        <dbReference type="Proteomes" id="UP000235861"/>
    </source>
</evidence>
<dbReference type="InterPro" id="IPR050422">
    <property type="entry name" value="X-Pro_aminopeptidase_P"/>
</dbReference>
<evidence type="ECO:0000256" key="3">
    <source>
        <dbReference type="ARBA" id="ARBA00022801"/>
    </source>
</evidence>
<proteinExistence type="inferred from homology"/>
<dbReference type="GO" id="GO:0070006">
    <property type="term" value="F:metalloaminopeptidase activity"/>
    <property type="evidence" value="ECO:0007669"/>
    <property type="project" value="InterPro"/>
</dbReference>